<feature type="coiled-coil region" evidence="4">
    <location>
        <begin position="61"/>
        <end position="130"/>
    </location>
</feature>
<feature type="compositionally biased region" description="Basic and acidic residues" evidence="5">
    <location>
        <begin position="7"/>
        <end position="17"/>
    </location>
</feature>
<dbReference type="AlphaFoldDB" id="B3LM47"/>
<evidence type="ECO:0000256" key="3">
    <source>
        <dbReference type="ARBA" id="ARBA00023006"/>
    </source>
</evidence>
<evidence type="ECO:0000256" key="1">
    <source>
        <dbReference type="ARBA" id="ARBA00004623"/>
    </source>
</evidence>
<feature type="region of interest" description="Disordered" evidence="5">
    <location>
        <begin position="1"/>
        <end position="23"/>
    </location>
</feature>
<keyword evidence="8" id="KW-1185">Reference proteome</keyword>
<dbReference type="Gene3D" id="1.20.5.170">
    <property type="match status" value="1"/>
</dbReference>
<comment type="subcellular location">
    <subcellularLocation>
        <location evidence="1">Preautophagosomal structure membrane</location>
        <topology evidence="1">Peripheral membrane protein</topology>
    </subcellularLocation>
</comment>
<proteinExistence type="inferred from homology"/>
<reference evidence="7" key="1">
    <citation type="submission" date="2005-03" db="EMBL/GenBank/DDBJ databases">
        <authorList>
            <person name="Giovannoni S.J."/>
            <person name="Cho J.-C."/>
            <person name="Ferriera S."/>
            <person name="Johnson J."/>
            <person name="Kravitz S."/>
            <person name="Halpern A."/>
            <person name="Remington K."/>
            <person name="Beeson K."/>
            <person name="Tran B."/>
            <person name="Rogers Y.-H."/>
            <person name="Friedman R."/>
            <person name="Venter J.C."/>
        </authorList>
    </citation>
    <scope>NUCLEOTIDE SEQUENCE</scope>
    <source>
        <strain evidence="7">RM11-1a</strain>
    </source>
</reference>
<evidence type="ECO:0000313" key="7">
    <source>
        <dbReference type="EMBL" id="EDV11650.1"/>
    </source>
</evidence>
<dbReference type="HOGENOM" id="CLU_158825_0_0_1"/>
<protein>
    <recommendedName>
        <fullName evidence="6">Autophagy-related protein 16 domain-containing protein</fullName>
    </recommendedName>
</protein>
<keyword evidence="3" id="KW-0072">Autophagy</keyword>
<keyword evidence="4" id="KW-0175">Coiled coil</keyword>
<evidence type="ECO:0000256" key="2">
    <source>
        <dbReference type="ARBA" id="ARBA00005331"/>
    </source>
</evidence>
<evidence type="ECO:0000259" key="6">
    <source>
        <dbReference type="Pfam" id="PF08614"/>
    </source>
</evidence>
<dbReference type="Pfam" id="PF08614">
    <property type="entry name" value="ATG16"/>
    <property type="match status" value="1"/>
</dbReference>
<organism evidence="7 8">
    <name type="scientific">Saccharomyces cerevisiae (strain RM11-1a)</name>
    <name type="common">Baker's yeast</name>
    <dbReference type="NCBI Taxonomy" id="285006"/>
    <lineage>
        <taxon>Eukaryota</taxon>
        <taxon>Fungi</taxon>
        <taxon>Dikarya</taxon>
        <taxon>Ascomycota</taxon>
        <taxon>Saccharomycotina</taxon>
        <taxon>Saccharomycetes</taxon>
        <taxon>Saccharomycetales</taxon>
        <taxon>Saccharomycetaceae</taxon>
        <taxon>Saccharomyces</taxon>
    </lineage>
</organism>
<sequence>MGNFIITERKKAKEERSNPQTDSMDDLLIRRLTDRNDKEAHLNELFQDNSGAIGGNIVSHDDALLNTLAILQKELKSKEQEIRRLKEVIALKNKNTERLNDELISGTIENNVLQQKLSDLKKEHSQLVARWLKKTEKETEAMNSEIDGTK</sequence>
<dbReference type="InterPro" id="IPR013923">
    <property type="entry name" value="Autophagy-rel_prot_16_dom"/>
</dbReference>
<dbReference type="EMBL" id="CH408047">
    <property type="protein sequence ID" value="EDV11650.1"/>
    <property type="molecule type" value="Genomic_DNA"/>
</dbReference>
<reference evidence="7" key="2">
    <citation type="submission" date="2005-07" db="EMBL/GenBank/DDBJ databases">
        <title>Annotation of the Saccharomyces cerevisiae RM11-1a Genome.</title>
        <authorList>
            <consortium name="The Broad Institute Genome Sequencing Platform"/>
            <person name="Birren B."/>
            <person name="Lander E."/>
            <person name="Galagan J."/>
            <person name="Nusbaum C."/>
            <person name="Devon K."/>
            <person name="Cuomo C."/>
            <person name="Jaffe D."/>
            <person name="Butler J."/>
            <person name="Alvarez P."/>
            <person name="Gnerre S."/>
            <person name="Grabherr M."/>
            <person name="Kleber M."/>
            <person name="Mauceli E."/>
            <person name="Brockman W."/>
            <person name="MacCallum I.A."/>
            <person name="Rounsley S."/>
            <person name="Young S."/>
            <person name="LaButti K."/>
            <person name="Pushparaj V."/>
            <person name="DeCaprio D."/>
            <person name="Crawford M."/>
            <person name="Koehrsen M."/>
            <person name="Engels R."/>
            <person name="Montgomery P."/>
            <person name="Pearson M."/>
            <person name="Howarth C."/>
            <person name="Larson L."/>
            <person name="Luoma S."/>
            <person name="White J."/>
            <person name="O'Leary S."/>
            <person name="Kodira C."/>
            <person name="Zeng Q."/>
            <person name="Yandava C."/>
            <person name="Alvarado L."/>
            <person name="Pratt S."/>
            <person name="Kruglyak L."/>
        </authorList>
    </citation>
    <scope>NUCLEOTIDE SEQUENCE</scope>
    <source>
        <strain evidence="7">RM11-1a</strain>
    </source>
</reference>
<evidence type="ECO:0000256" key="4">
    <source>
        <dbReference type="SAM" id="Coils"/>
    </source>
</evidence>
<accession>B3LM47</accession>
<dbReference type="GO" id="GO:0006914">
    <property type="term" value="P:autophagy"/>
    <property type="evidence" value="ECO:0007669"/>
    <property type="project" value="UniProtKB-KW"/>
</dbReference>
<name>B3LM47_YEAS1</name>
<dbReference type="GO" id="GO:0034045">
    <property type="term" value="C:phagophore assembly site membrane"/>
    <property type="evidence" value="ECO:0007669"/>
    <property type="project" value="UniProtKB-SubCell"/>
</dbReference>
<dbReference type="OrthoDB" id="8949486at2759"/>
<evidence type="ECO:0000256" key="5">
    <source>
        <dbReference type="SAM" id="MobiDB-lite"/>
    </source>
</evidence>
<feature type="domain" description="Autophagy-related protein 16" evidence="6">
    <location>
        <begin position="66"/>
        <end position="143"/>
    </location>
</feature>
<dbReference type="CDD" id="cd22882">
    <property type="entry name" value="Atg16_NTD"/>
    <property type="match status" value="1"/>
</dbReference>
<evidence type="ECO:0000313" key="8">
    <source>
        <dbReference type="Proteomes" id="UP000008335"/>
    </source>
</evidence>
<dbReference type="CDD" id="cd22887">
    <property type="entry name" value="Atg16_CCD"/>
    <property type="match status" value="1"/>
</dbReference>
<dbReference type="SMR" id="B3LM47"/>
<comment type="similarity">
    <text evidence="2">Belongs to the ATG16 family.</text>
</comment>
<gene>
    <name evidence="7" type="ORF">SCRG_02050</name>
</gene>
<dbReference type="Proteomes" id="UP000008335">
    <property type="component" value="Unassembled WGS sequence"/>
</dbReference>